<evidence type="ECO:0000313" key="5">
    <source>
        <dbReference type="Proteomes" id="UP000054985"/>
    </source>
</evidence>
<reference evidence="3 5" key="1">
    <citation type="submission" date="2015-11" db="EMBL/GenBank/DDBJ databases">
        <title>Genomic analysis of 38 Legionella species identifies large and diverse effector repertoires.</title>
        <authorList>
            <person name="Burstein D."/>
            <person name="Amaro F."/>
            <person name="Zusman T."/>
            <person name="Lifshitz Z."/>
            <person name="Cohen O."/>
            <person name="Gilbert J.A."/>
            <person name="Pupko T."/>
            <person name="Shuman H.A."/>
            <person name="Segal G."/>
        </authorList>
    </citation>
    <scope>NUCLEOTIDE SEQUENCE [LARGE SCALE GENOMIC DNA]</scope>
    <source>
        <strain evidence="3 5">ATCC 43877</strain>
    </source>
</reference>
<dbReference type="Proteomes" id="UP000054985">
    <property type="component" value="Unassembled WGS sequence"/>
</dbReference>
<name>A0A378JW55_9GAMM</name>
<reference evidence="4 6" key="2">
    <citation type="submission" date="2018-06" db="EMBL/GenBank/DDBJ databases">
        <authorList>
            <consortium name="Pathogen Informatics"/>
            <person name="Doyle S."/>
        </authorList>
    </citation>
    <scope>NUCLEOTIDE SEQUENCE [LARGE SCALE GENOMIC DNA]</scope>
    <source>
        <strain evidence="4 6">NCTC12239</strain>
    </source>
</reference>
<feature type="transmembrane region" description="Helical" evidence="2">
    <location>
        <begin position="202"/>
        <end position="224"/>
    </location>
</feature>
<evidence type="ECO:0000313" key="4">
    <source>
        <dbReference type="EMBL" id="STX62824.1"/>
    </source>
</evidence>
<evidence type="ECO:0000313" key="3">
    <source>
        <dbReference type="EMBL" id="KTD38481.1"/>
    </source>
</evidence>
<evidence type="ECO:0000256" key="2">
    <source>
        <dbReference type="SAM" id="Phobius"/>
    </source>
</evidence>
<dbReference type="EMBL" id="LNYN01000010">
    <property type="protein sequence ID" value="KTD38481.1"/>
    <property type="molecule type" value="Genomic_DNA"/>
</dbReference>
<evidence type="ECO:0000313" key="6">
    <source>
        <dbReference type="Proteomes" id="UP000254040"/>
    </source>
</evidence>
<dbReference type="Proteomes" id="UP000254040">
    <property type="component" value="Unassembled WGS sequence"/>
</dbReference>
<dbReference type="OrthoDB" id="5650772at2"/>
<dbReference type="RefSeq" id="WP_028384592.1">
    <property type="nucleotide sequence ID" value="NZ_CAAAJG010000014.1"/>
</dbReference>
<gene>
    <name evidence="3" type="ORF">Lmor_0302</name>
    <name evidence="4" type="ORF">NCTC12239_01763</name>
</gene>
<keyword evidence="5" id="KW-1185">Reference proteome</keyword>
<keyword evidence="2" id="KW-0472">Membrane</keyword>
<evidence type="ECO:0000256" key="1">
    <source>
        <dbReference type="SAM" id="MobiDB-lite"/>
    </source>
</evidence>
<protein>
    <submittedName>
        <fullName evidence="4">Uncharacterized protein</fullName>
    </submittedName>
</protein>
<accession>A0A378JW55</accession>
<feature type="region of interest" description="Disordered" evidence="1">
    <location>
        <begin position="324"/>
        <end position="347"/>
    </location>
</feature>
<sequence length="347" mass="39334">MTCIFTDRLLLDQEYKRLFLEKLSSKAKLKECLSARYDKKEITDAELDGILLNNHKKIYDFIGKSNEHRVRYFFGSETHIDLRDSQVRLIDRVILDSIHFEVINRLILRFIDEYSNNQTDIHEEWDQEVQSHEERNSLPIMLIIQNAIKANKIRVFNDLVFPAKKTVALLQLKGQNITPNKHLFTNWLSPSKAPSRMNGFHLMYAGIALSISVLCAFFIYMISWNIAGSATSTFGASAVAALNPIGFASGLLVALILSGIISYACSNPKTWLINPSLTIQKPQSDLKSTEYIFSKLPKKEHIAESDIEPPTTNVRTLFAIDGTTNNQPLTTDNADLNGHSKGFNQNR</sequence>
<feature type="compositionally biased region" description="Polar residues" evidence="1">
    <location>
        <begin position="324"/>
        <end position="334"/>
    </location>
</feature>
<proteinExistence type="predicted"/>
<keyword evidence="2" id="KW-1133">Transmembrane helix</keyword>
<keyword evidence="2" id="KW-0812">Transmembrane</keyword>
<feature type="transmembrane region" description="Helical" evidence="2">
    <location>
        <begin position="244"/>
        <end position="265"/>
    </location>
</feature>
<dbReference type="AlphaFoldDB" id="A0A378JW55"/>
<organism evidence="4 6">
    <name type="scientific">Legionella moravica</name>
    <dbReference type="NCBI Taxonomy" id="39962"/>
    <lineage>
        <taxon>Bacteria</taxon>
        <taxon>Pseudomonadati</taxon>
        <taxon>Pseudomonadota</taxon>
        <taxon>Gammaproteobacteria</taxon>
        <taxon>Legionellales</taxon>
        <taxon>Legionellaceae</taxon>
        <taxon>Legionella</taxon>
    </lineage>
</organism>
<dbReference type="EMBL" id="UGOG01000001">
    <property type="protein sequence ID" value="STX62824.1"/>
    <property type="molecule type" value="Genomic_DNA"/>
</dbReference>
<dbReference type="STRING" id="39962.Lmor_0302"/>